<evidence type="ECO:0000313" key="2">
    <source>
        <dbReference type="EMBL" id="KKN95305.1"/>
    </source>
</evidence>
<name>A0A0F9UQ94_9ZZZZ</name>
<dbReference type="SUPFAM" id="SSF51905">
    <property type="entry name" value="FAD/NAD(P)-binding domain"/>
    <property type="match status" value="1"/>
</dbReference>
<dbReference type="PANTHER" id="PTHR16128:SF5">
    <property type="entry name" value="FAD_NAD(P)-BINDING OXIDOREDUCTASE FAMILY PROTEIN"/>
    <property type="match status" value="1"/>
</dbReference>
<dbReference type="GO" id="GO:0016491">
    <property type="term" value="F:oxidoreductase activity"/>
    <property type="evidence" value="ECO:0007669"/>
    <property type="project" value="InterPro"/>
</dbReference>
<dbReference type="Pfam" id="PF01593">
    <property type="entry name" value="Amino_oxidase"/>
    <property type="match status" value="1"/>
</dbReference>
<comment type="caution">
    <text evidence="2">The sequence shown here is derived from an EMBL/GenBank/DDBJ whole genome shotgun (WGS) entry which is preliminary data.</text>
</comment>
<organism evidence="2">
    <name type="scientific">marine sediment metagenome</name>
    <dbReference type="NCBI Taxonomy" id="412755"/>
    <lineage>
        <taxon>unclassified sequences</taxon>
        <taxon>metagenomes</taxon>
        <taxon>ecological metagenomes</taxon>
    </lineage>
</organism>
<proteinExistence type="predicted"/>
<dbReference type="AlphaFoldDB" id="A0A0F9UQ94"/>
<gene>
    <name evidence="2" type="ORF">LCGC14_0178320</name>
</gene>
<dbReference type="PANTHER" id="PTHR16128">
    <property type="entry name" value="FAD/NAD(P)-BINDING OXIDOREDUCTASE FAMILY PROTEIN"/>
    <property type="match status" value="1"/>
</dbReference>
<dbReference type="Gene3D" id="3.50.50.60">
    <property type="entry name" value="FAD/NAD(P)-binding domain"/>
    <property type="match status" value="1"/>
</dbReference>
<reference evidence="2" key="1">
    <citation type="journal article" date="2015" name="Nature">
        <title>Complex archaea that bridge the gap between prokaryotes and eukaryotes.</title>
        <authorList>
            <person name="Spang A."/>
            <person name="Saw J.H."/>
            <person name="Jorgensen S.L."/>
            <person name="Zaremba-Niedzwiedzka K."/>
            <person name="Martijn J."/>
            <person name="Lind A.E."/>
            <person name="van Eijk R."/>
            <person name="Schleper C."/>
            <person name="Guy L."/>
            <person name="Ettema T.J."/>
        </authorList>
    </citation>
    <scope>NUCLEOTIDE SEQUENCE</scope>
</reference>
<protein>
    <recommendedName>
        <fullName evidence="1">Amine oxidase domain-containing protein</fullName>
    </recommendedName>
</protein>
<dbReference type="Pfam" id="PF13450">
    <property type="entry name" value="NAD_binding_8"/>
    <property type="match status" value="1"/>
</dbReference>
<dbReference type="Gene3D" id="3.90.660.10">
    <property type="match status" value="1"/>
</dbReference>
<sequence>MSSLRIAVIGAGLAGISAATALNEANHMVTIFDKSRGSGGRMSSKRTEVGDLDLGAQYFTARDSHFRQLLQQWLDKGWVAEWTPRLFRFDQQGLHESADQQQRFVGTPRMSALSRHLIGDLRFQSQTRIAQVHRDDDNQWQLSDDVGAVHGPFDRIVVAVPAPQAVALLKQAPLLAQAAAQATMDAGWTLALAFEQSLPTPVEACFVRSGPLDWISRNSTKPGRGGRDTWVVQSTPGWAADHLDADHETIATHLQQALSEVLGLTLPSPASLHVHRWLYARPTDQCNWGALAAPELGIYVCGDWCLGGRLENAWLSGQQAAKTVQ</sequence>
<feature type="domain" description="Amine oxidase" evidence="1">
    <location>
        <begin position="99"/>
        <end position="324"/>
    </location>
</feature>
<dbReference type="InterPro" id="IPR036188">
    <property type="entry name" value="FAD/NAD-bd_sf"/>
</dbReference>
<dbReference type="EMBL" id="LAZR01000071">
    <property type="protein sequence ID" value="KKN95305.1"/>
    <property type="molecule type" value="Genomic_DNA"/>
</dbReference>
<dbReference type="PRINTS" id="PR00419">
    <property type="entry name" value="ADXRDTASE"/>
</dbReference>
<accession>A0A0F9UQ94</accession>
<dbReference type="InterPro" id="IPR002937">
    <property type="entry name" value="Amino_oxidase"/>
</dbReference>
<evidence type="ECO:0000259" key="1">
    <source>
        <dbReference type="Pfam" id="PF01593"/>
    </source>
</evidence>